<organism evidence="6 7">
    <name type="scientific">Ogataea parapolymorpha (strain ATCC 26012 / BCRC 20466 / JCM 22074 / NRRL Y-7560 / DL-1)</name>
    <name type="common">Yeast</name>
    <name type="synonym">Hansenula polymorpha</name>
    <dbReference type="NCBI Taxonomy" id="871575"/>
    <lineage>
        <taxon>Eukaryota</taxon>
        <taxon>Fungi</taxon>
        <taxon>Dikarya</taxon>
        <taxon>Ascomycota</taxon>
        <taxon>Saccharomycotina</taxon>
        <taxon>Pichiomycetes</taxon>
        <taxon>Pichiales</taxon>
        <taxon>Pichiaceae</taxon>
        <taxon>Ogataea</taxon>
    </lineage>
</organism>
<dbReference type="InterPro" id="IPR001841">
    <property type="entry name" value="Znf_RING"/>
</dbReference>
<dbReference type="Pfam" id="PF12861">
    <property type="entry name" value="zf-ANAPC11"/>
    <property type="match status" value="1"/>
</dbReference>
<dbReference type="GO" id="GO:0031145">
    <property type="term" value="P:anaphase-promoting complex-dependent catabolic process"/>
    <property type="evidence" value="ECO:0007669"/>
    <property type="project" value="InterPro"/>
</dbReference>
<dbReference type="InterPro" id="IPR013083">
    <property type="entry name" value="Znf_RING/FYVE/PHD"/>
</dbReference>
<dbReference type="GeneID" id="25772260"/>
<proteinExistence type="predicted"/>
<accession>W1Q879</accession>
<dbReference type="Proteomes" id="UP000008673">
    <property type="component" value="Unassembled WGS sequence"/>
</dbReference>
<dbReference type="HOGENOM" id="CLU_2197683_0_0_1"/>
<evidence type="ECO:0000256" key="2">
    <source>
        <dbReference type="ARBA" id="ARBA00022618"/>
    </source>
</evidence>
<gene>
    <name evidence="6" type="ORF">HPODL_02810</name>
</gene>
<evidence type="ECO:0000259" key="5">
    <source>
        <dbReference type="PROSITE" id="PS50089"/>
    </source>
</evidence>
<keyword evidence="3" id="KW-0131">Cell cycle</keyword>
<feature type="domain" description="RING-type" evidence="5">
    <location>
        <begin position="8"/>
        <end position="55"/>
    </location>
</feature>
<keyword evidence="4" id="KW-0863">Zinc-finger</keyword>
<dbReference type="InterPro" id="IPR024991">
    <property type="entry name" value="RING-H2_APC11"/>
</dbReference>
<reference evidence="6 7" key="1">
    <citation type="journal article" date="2013" name="BMC Genomics">
        <title>Genome sequence and analysis of methylotrophic yeast Hansenula polymorpha DL1.</title>
        <authorList>
            <person name="Ravin N.V."/>
            <person name="Eldarov M.A."/>
            <person name="Kadnikov V.V."/>
            <person name="Beletsky A.V."/>
            <person name="Schneider J."/>
            <person name="Mardanova E.S."/>
            <person name="Smekalova E.M."/>
            <person name="Zvereva M.I."/>
            <person name="Dontsova O.A."/>
            <person name="Mardanov A.V."/>
            <person name="Skryabin K.G."/>
        </authorList>
    </citation>
    <scope>NUCLEOTIDE SEQUENCE [LARGE SCALE GENOMIC DNA]</scope>
    <source>
        <strain evidence="7">ATCC 26012 / BCRC 20466 / JCM 22074 / NRRL Y-7560 / DL-1</strain>
    </source>
</reference>
<dbReference type="SUPFAM" id="SSF57850">
    <property type="entry name" value="RING/U-box"/>
    <property type="match status" value="1"/>
</dbReference>
<dbReference type="KEGG" id="opa:HPODL_02810"/>
<keyword evidence="4" id="KW-0862">Zinc</keyword>
<evidence type="ECO:0000256" key="3">
    <source>
        <dbReference type="ARBA" id="ARBA00022776"/>
    </source>
</evidence>
<keyword evidence="7" id="KW-1185">Reference proteome</keyword>
<keyword evidence="3" id="KW-0498">Mitosis</keyword>
<dbReference type="GO" id="GO:0061630">
    <property type="term" value="F:ubiquitin protein ligase activity"/>
    <property type="evidence" value="ECO:0007669"/>
    <property type="project" value="InterPro"/>
</dbReference>
<dbReference type="RefSeq" id="XP_013932606.1">
    <property type="nucleotide sequence ID" value="XM_014077131.1"/>
</dbReference>
<dbReference type="PROSITE" id="PS50089">
    <property type="entry name" value="ZF_RING_2"/>
    <property type="match status" value="1"/>
</dbReference>
<dbReference type="OrthoDB" id="8962942at2759"/>
<comment type="caution">
    <text evidence="6">The sequence shown here is derived from an EMBL/GenBank/DDBJ whole genome shotgun (WGS) entry which is preliminary data.</text>
</comment>
<evidence type="ECO:0000256" key="1">
    <source>
        <dbReference type="ARBA" id="ARBA00013928"/>
    </source>
</evidence>
<dbReference type="Gene3D" id="3.30.40.10">
    <property type="entry name" value="Zinc/RING finger domain, C3HC4 (zinc finger)"/>
    <property type="match status" value="1"/>
</dbReference>
<dbReference type="GO" id="GO:0008270">
    <property type="term" value="F:zinc ion binding"/>
    <property type="evidence" value="ECO:0007669"/>
    <property type="project" value="UniProtKB-KW"/>
</dbReference>
<keyword evidence="4" id="KW-0479">Metal-binding</keyword>
<evidence type="ECO:0000313" key="7">
    <source>
        <dbReference type="Proteomes" id="UP000008673"/>
    </source>
</evidence>
<keyword evidence="2" id="KW-0132">Cell division</keyword>
<evidence type="ECO:0000313" key="6">
    <source>
        <dbReference type="EMBL" id="ESW96176.1"/>
    </source>
</evidence>
<dbReference type="GO" id="GO:0051301">
    <property type="term" value="P:cell division"/>
    <property type="evidence" value="ECO:0007669"/>
    <property type="project" value="UniProtKB-KW"/>
</dbReference>
<name>W1Q879_OGAPD</name>
<dbReference type="GO" id="GO:0005680">
    <property type="term" value="C:anaphase-promoting complex"/>
    <property type="evidence" value="ECO:0007669"/>
    <property type="project" value="InterPro"/>
</dbReference>
<protein>
    <recommendedName>
        <fullName evidence="1">Anaphase-promoting complex subunit 11</fullName>
    </recommendedName>
</protein>
<evidence type="ECO:0000256" key="4">
    <source>
        <dbReference type="PROSITE-ProRule" id="PRU00175"/>
    </source>
</evidence>
<sequence>MQIKLNSCYAIYSWHWDIPEDEVCVIGECQHAFHMHCIWKWLETETAKGLCPMCRQPFTMDKDKDVNKGVNLPETSRFATATNEEFLADMLEPQTTDAMSVQDLSGGD</sequence>
<dbReference type="GO" id="GO:0097602">
    <property type="term" value="F:cullin family protein binding"/>
    <property type="evidence" value="ECO:0007669"/>
    <property type="project" value="InterPro"/>
</dbReference>
<dbReference type="eggNOG" id="KOG1493">
    <property type="taxonomic scope" value="Eukaryota"/>
</dbReference>
<dbReference type="EMBL" id="AEOI02000010">
    <property type="protein sequence ID" value="ESW96176.1"/>
    <property type="molecule type" value="Genomic_DNA"/>
</dbReference>
<dbReference type="STRING" id="871575.W1Q879"/>
<dbReference type="AlphaFoldDB" id="W1Q879"/>